<feature type="compositionally biased region" description="Basic and acidic residues" evidence="1">
    <location>
        <begin position="330"/>
        <end position="345"/>
    </location>
</feature>
<reference evidence="3" key="1">
    <citation type="submission" date="2020-06" db="EMBL/GenBank/DDBJ databases">
        <authorList>
            <person name="Li T."/>
            <person name="Hu X."/>
            <person name="Zhang T."/>
            <person name="Song X."/>
            <person name="Zhang H."/>
            <person name="Dai N."/>
            <person name="Sheng W."/>
            <person name="Hou X."/>
            <person name="Wei L."/>
        </authorList>
    </citation>
    <scope>NUCLEOTIDE SEQUENCE</scope>
    <source>
        <strain evidence="3">KEN1</strain>
        <tissue evidence="3">Leaf</tissue>
    </source>
</reference>
<evidence type="ECO:0000256" key="1">
    <source>
        <dbReference type="SAM" id="MobiDB-lite"/>
    </source>
</evidence>
<dbReference type="Gene3D" id="3.30.420.10">
    <property type="entry name" value="Ribonuclease H-like superfamily/Ribonuclease H"/>
    <property type="match status" value="1"/>
</dbReference>
<dbReference type="PROSITE" id="PS50994">
    <property type="entry name" value="INTEGRASE"/>
    <property type="match status" value="1"/>
</dbReference>
<evidence type="ECO:0000259" key="2">
    <source>
        <dbReference type="PROSITE" id="PS50994"/>
    </source>
</evidence>
<reference evidence="3" key="2">
    <citation type="journal article" date="2024" name="Plant">
        <title>Genomic evolution and insights into agronomic trait innovations of Sesamum species.</title>
        <authorList>
            <person name="Miao H."/>
            <person name="Wang L."/>
            <person name="Qu L."/>
            <person name="Liu H."/>
            <person name="Sun Y."/>
            <person name="Le M."/>
            <person name="Wang Q."/>
            <person name="Wei S."/>
            <person name="Zheng Y."/>
            <person name="Lin W."/>
            <person name="Duan Y."/>
            <person name="Cao H."/>
            <person name="Xiong S."/>
            <person name="Wang X."/>
            <person name="Wei L."/>
            <person name="Li C."/>
            <person name="Ma Q."/>
            <person name="Ju M."/>
            <person name="Zhao R."/>
            <person name="Li G."/>
            <person name="Mu C."/>
            <person name="Tian Q."/>
            <person name="Mei H."/>
            <person name="Zhang T."/>
            <person name="Gao T."/>
            <person name="Zhang H."/>
        </authorList>
    </citation>
    <scope>NUCLEOTIDE SEQUENCE</scope>
    <source>
        <strain evidence="3">KEN1</strain>
    </source>
</reference>
<dbReference type="AlphaFoldDB" id="A0AAW2XHV4"/>
<evidence type="ECO:0000313" key="3">
    <source>
        <dbReference type="EMBL" id="KAL0453679.1"/>
    </source>
</evidence>
<dbReference type="SUPFAM" id="SSF53098">
    <property type="entry name" value="Ribonuclease H-like"/>
    <property type="match status" value="1"/>
</dbReference>
<dbReference type="PANTHER" id="PTHR11439:SF481">
    <property type="entry name" value="REVERSE TRANSCRIPTASE TY1_COPIA-TYPE DOMAIN-CONTAINING PROTEIN"/>
    <property type="match status" value="1"/>
</dbReference>
<dbReference type="Pfam" id="PF07727">
    <property type="entry name" value="RVT_2"/>
    <property type="match status" value="1"/>
</dbReference>
<dbReference type="InterPro" id="IPR013103">
    <property type="entry name" value="RVT_2"/>
</dbReference>
<dbReference type="PANTHER" id="PTHR11439">
    <property type="entry name" value="GAG-POL-RELATED RETROTRANSPOSON"/>
    <property type="match status" value="1"/>
</dbReference>
<sequence length="716" mass="81555">MSIFEYFLKVKNICAEISELDPHEKISEARMRRFLIRGLKKEYTPFVVSVQGWPNQPSVEELENLLSNQEALAKQMARSSEPNGVLFSKGKFNRKNVSTRNKSNENGQVWKELLEVTHIIAMLSNVIELHQHNGERVIVTADNSTYPVAKEGVVERSSNNMKPVKLNDVFRVPGEAYVKKASQTDKAAIWHARLGHLGLSVAASNFLEEVGGRHSFIIEYDFSRYCWVKFLKEKSEALSKFVDLKDTVEKEFGKKIKCLRSHNGGEFMSNDFFQFCNDHGIQRQMMCPDTPQQNGVSERKLAHLMSLLPEDNEQATTDDFCPTSNISDVNDEHQVERRSARERRQPSYLKDFEKKSDGTIDRYKARLVARGFSQNYGLDYEETFSPVAKMTTVRSTFLLLHLNVGSYIWQLDVKNAFLYGELDSEVFMEQPKGYMSKEYPHHVCRLKKAIYGLKQAPRAWYGKVAQYFIFCGFKVSNADSSLFIKIESDMHLLVLLYVDDMIITGNDEAEISTLKNNLSVRFEMKNLGEVGCFLGLEVERSDAGYFISQRSYAKDLLWRFSMGESKEKATPMEPHLKLMKDSGKMLKDAKQFRQLVGSLIYLTITKPEISYSVGVVSQFMQYPRTTHLDATRRILRYIKGSLDYGLLYKKNEGFPLSGFSDADWGGNANDRHSTSGYCFSTGSAVISWCSKKQSIVASSSTKAEYVAATMAAQECV</sequence>
<dbReference type="CDD" id="cd09272">
    <property type="entry name" value="RNase_HI_RT_Ty1"/>
    <property type="match status" value="1"/>
</dbReference>
<dbReference type="InterPro" id="IPR036397">
    <property type="entry name" value="RNaseH_sf"/>
</dbReference>
<accession>A0AAW2XHV4</accession>
<organism evidence="3">
    <name type="scientific">Sesamum latifolium</name>
    <dbReference type="NCBI Taxonomy" id="2727402"/>
    <lineage>
        <taxon>Eukaryota</taxon>
        <taxon>Viridiplantae</taxon>
        <taxon>Streptophyta</taxon>
        <taxon>Embryophyta</taxon>
        <taxon>Tracheophyta</taxon>
        <taxon>Spermatophyta</taxon>
        <taxon>Magnoliopsida</taxon>
        <taxon>eudicotyledons</taxon>
        <taxon>Gunneridae</taxon>
        <taxon>Pentapetalae</taxon>
        <taxon>asterids</taxon>
        <taxon>lamiids</taxon>
        <taxon>Lamiales</taxon>
        <taxon>Pedaliaceae</taxon>
        <taxon>Sesamum</taxon>
    </lineage>
</organism>
<proteinExistence type="predicted"/>
<dbReference type="EMBL" id="JACGWN010000004">
    <property type="protein sequence ID" value="KAL0453679.1"/>
    <property type="molecule type" value="Genomic_DNA"/>
</dbReference>
<dbReference type="GO" id="GO:0015074">
    <property type="term" value="P:DNA integration"/>
    <property type="evidence" value="ECO:0007669"/>
    <property type="project" value="InterPro"/>
</dbReference>
<dbReference type="InterPro" id="IPR012337">
    <property type="entry name" value="RNaseH-like_sf"/>
</dbReference>
<feature type="domain" description="Integrase catalytic" evidence="2">
    <location>
        <begin position="180"/>
        <end position="354"/>
    </location>
</feature>
<name>A0AAW2XHV4_9LAMI</name>
<dbReference type="InterPro" id="IPR001584">
    <property type="entry name" value="Integrase_cat-core"/>
</dbReference>
<gene>
    <name evidence="3" type="ORF">Slati_1346000</name>
</gene>
<comment type="caution">
    <text evidence="3">The sequence shown here is derived from an EMBL/GenBank/DDBJ whole genome shotgun (WGS) entry which is preliminary data.</text>
</comment>
<dbReference type="GO" id="GO:0003676">
    <property type="term" value="F:nucleic acid binding"/>
    <property type="evidence" value="ECO:0007669"/>
    <property type="project" value="InterPro"/>
</dbReference>
<dbReference type="InterPro" id="IPR043502">
    <property type="entry name" value="DNA/RNA_pol_sf"/>
</dbReference>
<dbReference type="SUPFAM" id="SSF56672">
    <property type="entry name" value="DNA/RNA polymerases"/>
    <property type="match status" value="1"/>
</dbReference>
<feature type="region of interest" description="Disordered" evidence="1">
    <location>
        <begin position="321"/>
        <end position="345"/>
    </location>
</feature>
<protein>
    <submittedName>
        <fullName evidence="3">Retrovirus-related Pol polyprotein from transposon RE1</fullName>
    </submittedName>
</protein>